<organism evidence="2 3">
    <name type="scientific">Caenorhabditis angaria</name>
    <dbReference type="NCBI Taxonomy" id="860376"/>
    <lineage>
        <taxon>Eukaryota</taxon>
        <taxon>Metazoa</taxon>
        <taxon>Ecdysozoa</taxon>
        <taxon>Nematoda</taxon>
        <taxon>Chromadorea</taxon>
        <taxon>Rhabditida</taxon>
        <taxon>Rhabditina</taxon>
        <taxon>Rhabditomorpha</taxon>
        <taxon>Rhabditoidea</taxon>
        <taxon>Rhabditidae</taxon>
        <taxon>Peloderinae</taxon>
        <taxon>Caenorhabditis</taxon>
    </lineage>
</organism>
<dbReference type="EMBL" id="CANHGI010000004">
    <property type="protein sequence ID" value="CAI5448766.1"/>
    <property type="molecule type" value="Genomic_DNA"/>
</dbReference>
<proteinExistence type="predicted"/>
<comment type="caution">
    <text evidence="2">The sequence shown here is derived from an EMBL/GenBank/DDBJ whole genome shotgun (WGS) entry which is preliminary data.</text>
</comment>
<gene>
    <name evidence="2" type="ORF">CAMP_LOCUS11403</name>
</gene>
<evidence type="ECO:0008006" key="4">
    <source>
        <dbReference type="Google" id="ProtNLM"/>
    </source>
</evidence>
<accession>A0A9P1N5I3</accession>
<dbReference type="Proteomes" id="UP001152747">
    <property type="component" value="Unassembled WGS sequence"/>
</dbReference>
<feature type="chain" id="PRO_5040163111" description="SXP/RAL-2 family protein Ani s 5-like cation-binding domain-containing protein" evidence="1">
    <location>
        <begin position="17"/>
        <end position="117"/>
    </location>
</feature>
<protein>
    <recommendedName>
        <fullName evidence="4">SXP/RAL-2 family protein Ani s 5-like cation-binding domain-containing protein</fullName>
    </recommendedName>
</protein>
<feature type="signal peptide" evidence="1">
    <location>
        <begin position="1"/>
        <end position="16"/>
    </location>
</feature>
<evidence type="ECO:0000313" key="3">
    <source>
        <dbReference type="Proteomes" id="UP001152747"/>
    </source>
</evidence>
<reference evidence="2" key="1">
    <citation type="submission" date="2022-11" db="EMBL/GenBank/DDBJ databases">
        <authorList>
            <person name="Kikuchi T."/>
        </authorList>
    </citation>
    <scope>NUCLEOTIDE SEQUENCE</scope>
    <source>
        <strain evidence="2">PS1010</strain>
    </source>
</reference>
<sequence length="117" mass="13328">MLFIYLAVSLFVAVSASMNQFSENEYADRENVYGEQPSRPNLDKIRSAVEQDVGRISDEVSYVSKQINFVLSNPKISPEDRQEALELINIKHPRVAPTILNLVSALRMFSPNKQRFP</sequence>
<dbReference type="AlphaFoldDB" id="A0A9P1N5I3"/>
<keyword evidence="1" id="KW-0732">Signal</keyword>
<dbReference type="OrthoDB" id="5802638at2759"/>
<evidence type="ECO:0000256" key="1">
    <source>
        <dbReference type="SAM" id="SignalP"/>
    </source>
</evidence>
<evidence type="ECO:0000313" key="2">
    <source>
        <dbReference type="EMBL" id="CAI5448766.1"/>
    </source>
</evidence>
<keyword evidence="3" id="KW-1185">Reference proteome</keyword>
<name>A0A9P1N5I3_9PELO</name>